<gene>
    <name evidence="1" type="ORF">JGZ69_00330</name>
</gene>
<dbReference type="EMBL" id="CP066701">
    <property type="protein sequence ID" value="QQX25513.1"/>
    <property type="molecule type" value="Genomic_DNA"/>
</dbReference>
<reference evidence="1 2" key="1">
    <citation type="submission" date="2020-12" db="EMBL/GenBank/DDBJ databases">
        <title>Taxonomic evaluation of the Bacillus sporothermodurans group of bacteria based on whole genome sequences.</title>
        <authorList>
            <person name="Fiedler G."/>
            <person name="Herbstmann A.-D."/>
            <person name="Doll E."/>
            <person name="Wenning M."/>
            <person name="Brinks E."/>
            <person name="Kabisch J."/>
            <person name="Breitenwieser F."/>
            <person name="Lappann M."/>
            <person name="Boehnlein C."/>
            <person name="Franz C."/>
        </authorList>
    </citation>
    <scope>NUCLEOTIDE SEQUENCE [LARGE SCALE GENOMIC DNA]</scope>
    <source>
        <strain evidence="1 2">DSM 10599</strain>
    </source>
</reference>
<evidence type="ECO:0000313" key="1">
    <source>
        <dbReference type="EMBL" id="QQX25513.1"/>
    </source>
</evidence>
<dbReference type="RefSeq" id="WP_202299813.1">
    <property type="nucleotide sequence ID" value="NZ_CP066701.1"/>
</dbReference>
<protein>
    <recommendedName>
        <fullName evidence="3">DUF2382 domain-containing protein</fullName>
    </recommendedName>
</protein>
<dbReference type="Proteomes" id="UP000595512">
    <property type="component" value="Chromosome"/>
</dbReference>
<sequence length="312" mass="36225">MSQQIDQIKDEYLEAMMELFEKFFKTLKKDFETFINDAKEGYKLSENAKMVGEKLKEDPELAKKLMKQYAAEKINPTFEKLKDVNAKVVDGIKEMKRDVDVSTVEGKEQYAKLDKIEKIQTDKFNTIAEKVKALGNNNTKELNSNNHIDNIEKLEKGKDDNKVKEVNTYIVDSKSEVIHNKKNEETNNVLDHKTLKKDSVTFENEYVDSGVTNDNKVDWKLEHKEVIKTEEIDIDKIPTSEKLKQLENSGVNISRLHSRTSINIEYIKLLESEGKEVQGSFKEEKREDSKIVLNDNNIERKTESKVDIEIER</sequence>
<accession>A0AB37HLC1</accession>
<organism evidence="1 2">
    <name type="scientific">Heyndrickxia sporothermodurans</name>
    <dbReference type="NCBI Taxonomy" id="46224"/>
    <lineage>
        <taxon>Bacteria</taxon>
        <taxon>Bacillati</taxon>
        <taxon>Bacillota</taxon>
        <taxon>Bacilli</taxon>
        <taxon>Bacillales</taxon>
        <taxon>Bacillaceae</taxon>
        <taxon>Heyndrickxia</taxon>
    </lineage>
</organism>
<name>A0AB37HLC1_9BACI</name>
<dbReference type="KEGG" id="hspo:JGZ69_00330"/>
<proteinExistence type="predicted"/>
<dbReference type="AlphaFoldDB" id="A0AB37HLC1"/>
<evidence type="ECO:0008006" key="3">
    <source>
        <dbReference type="Google" id="ProtNLM"/>
    </source>
</evidence>
<evidence type="ECO:0000313" key="2">
    <source>
        <dbReference type="Proteomes" id="UP000595512"/>
    </source>
</evidence>